<keyword evidence="3" id="KW-0805">Transcription regulation</keyword>
<keyword evidence="5" id="KW-0804">Transcription</keyword>
<dbReference type="InterPro" id="IPR036388">
    <property type="entry name" value="WH-like_DNA-bd_sf"/>
</dbReference>
<comment type="similarity">
    <text evidence="1">In the C-terminal section; belongs to the class-I pyridoxal-phosphate-dependent aminotransferase family.</text>
</comment>
<keyword evidence="2" id="KW-0663">Pyridoxal phosphate</keyword>
<keyword evidence="4" id="KW-0238">DNA-binding</keyword>
<dbReference type="InterPro" id="IPR036390">
    <property type="entry name" value="WH_DNA-bd_sf"/>
</dbReference>
<dbReference type="EMBL" id="PJZH01000004">
    <property type="protein sequence ID" value="PLR37442.1"/>
    <property type="molecule type" value="Genomic_DNA"/>
</dbReference>
<evidence type="ECO:0000256" key="4">
    <source>
        <dbReference type="ARBA" id="ARBA00023125"/>
    </source>
</evidence>
<dbReference type="InterPro" id="IPR004839">
    <property type="entry name" value="Aminotransferase_I/II_large"/>
</dbReference>
<dbReference type="SUPFAM" id="SSF53383">
    <property type="entry name" value="PLP-dependent transferases"/>
    <property type="match status" value="1"/>
</dbReference>
<protein>
    <submittedName>
        <fullName evidence="7">GntR family transcriptional regulator</fullName>
    </submittedName>
</protein>
<dbReference type="SMART" id="SM00345">
    <property type="entry name" value="HTH_GNTR"/>
    <property type="match status" value="1"/>
</dbReference>
<accession>A0A2N5E7I1</accession>
<dbReference type="GO" id="GO:0030170">
    <property type="term" value="F:pyridoxal phosphate binding"/>
    <property type="evidence" value="ECO:0007669"/>
    <property type="project" value="InterPro"/>
</dbReference>
<dbReference type="OrthoDB" id="9804020at2"/>
<dbReference type="Proteomes" id="UP000234503">
    <property type="component" value="Unassembled WGS sequence"/>
</dbReference>
<evidence type="ECO:0000256" key="1">
    <source>
        <dbReference type="ARBA" id="ARBA00005384"/>
    </source>
</evidence>
<organism evidence="7 8">
    <name type="scientific">Chimaeribacter coloradensis</name>
    <dbReference type="NCBI Taxonomy" id="2060068"/>
    <lineage>
        <taxon>Bacteria</taxon>
        <taxon>Pseudomonadati</taxon>
        <taxon>Pseudomonadota</taxon>
        <taxon>Gammaproteobacteria</taxon>
        <taxon>Enterobacterales</taxon>
        <taxon>Yersiniaceae</taxon>
        <taxon>Chimaeribacter</taxon>
    </lineage>
</organism>
<dbReference type="Pfam" id="PF00392">
    <property type="entry name" value="GntR"/>
    <property type="match status" value="1"/>
</dbReference>
<gene>
    <name evidence="7" type="ORF">CYR32_06420</name>
</gene>
<dbReference type="PROSITE" id="PS50949">
    <property type="entry name" value="HTH_GNTR"/>
    <property type="match status" value="1"/>
</dbReference>
<dbReference type="GO" id="GO:0003677">
    <property type="term" value="F:DNA binding"/>
    <property type="evidence" value="ECO:0007669"/>
    <property type="project" value="UniProtKB-KW"/>
</dbReference>
<evidence type="ECO:0000259" key="6">
    <source>
        <dbReference type="PROSITE" id="PS50949"/>
    </source>
</evidence>
<evidence type="ECO:0000313" key="7">
    <source>
        <dbReference type="EMBL" id="PLR37442.1"/>
    </source>
</evidence>
<dbReference type="RefSeq" id="WP_101823569.1">
    <property type="nucleotide sequence ID" value="NZ_PJZH01000004.1"/>
</dbReference>
<evidence type="ECO:0000256" key="5">
    <source>
        <dbReference type="ARBA" id="ARBA00023163"/>
    </source>
</evidence>
<proteinExistence type="inferred from homology"/>
<dbReference type="PANTHER" id="PTHR46577:SF1">
    <property type="entry name" value="HTH-TYPE TRANSCRIPTIONAL REGULATORY PROTEIN GABR"/>
    <property type="match status" value="1"/>
</dbReference>
<dbReference type="Gene3D" id="1.10.10.10">
    <property type="entry name" value="Winged helix-like DNA-binding domain superfamily/Winged helix DNA-binding domain"/>
    <property type="match status" value="1"/>
</dbReference>
<dbReference type="GO" id="GO:0003700">
    <property type="term" value="F:DNA-binding transcription factor activity"/>
    <property type="evidence" value="ECO:0007669"/>
    <property type="project" value="InterPro"/>
</dbReference>
<dbReference type="InterPro" id="IPR015424">
    <property type="entry name" value="PyrdxlP-dep_Trfase"/>
</dbReference>
<dbReference type="InterPro" id="IPR015421">
    <property type="entry name" value="PyrdxlP-dep_Trfase_major"/>
</dbReference>
<comment type="caution">
    <text evidence="7">The sequence shown here is derived from an EMBL/GenBank/DDBJ whole genome shotgun (WGS) entry which is preliminary data.</text>
</comment>
<feature type="domain" description="HTH gntR-type" evidence="6">
    <location>
        <begin position="16"/>
        <end position="84"/>
    </location>
</feature>
<dbReference type="AlphaFoldDB" id="A0A2N5E7I1"/>
<dbReference type="CDD" id="cd00609">
    <property type="entry name" value="AAT_like"/>
    <property type="match status" value="1"/>
</dbReference>
<evidence type="ECO:0000256" key="3">
    <source>
        <dbReference type="ARBA" id="ARBA00023015"/>
    </source>
</evidence>
<dbReference type="Gene3D" id="3.40.640.10">
    <property type="entry name" value="Type I PLP-dependent aspartate aminotransferase-like (Major domain)"/>
    <property type="match status" value="1"/>
</dbReference>
<evidence type="ECO:0000313" key="8">
    <source>
        <dbReference type="Proteomes" id="UP000234503"/>
    </source>
</evidence>
<dbReference type="InterPro" id="IPR051446">
    <property type="entry name" value="HTH_trans_reg/aminotransferase"/>
</dbReference>
<keyword evidence="8" id="KW-1185">Reference proteome</keyword>
<dbReference type="InterPro" id="IPR000524">
    <property type="entry name" value="Tscrpt_reg_HTH_GntR"/>
</dbReference>
<name>A0A2N5E7I1_9GAMM</name>
<reference evidence="7 8" key="1">
    <citation type="submission" date="2017-12" db="EMBL/GenBank/DDBJ databases">
        <title>Characterization of six clinical isolates of Enterochimera gen. nov., a novel genus of the Yersiniaciae family and the three species Enterochimera arupensis sp. nov., Enterochimera coloradensis sp. nov, and Enterochimera californica sp. nov.</title>
        <authorList>
            <person name="Rossi A."/>
            <person name="Fisher M."/>
        </authorList>
    </citation>
    <scope>NUCLEOTIDE SEQUENCE [LARGE SCALE GENOMIC DNA]</scope>
    <source>
        <strain evidence="8">2016-Iso4</strain>
    </source>
</reference>
<dbReference type="Pfam" id="PF00155">
    <property type="entry name" value="Aminotran_1_2"/>
    <property type="match status" value="1"/>
</dbReference>
<dbReference type="SUPFAM" id="SSF46785">
    <property type="entry name" value="Winged helix' DNA-binding domain"/>
    <property type="match status" value="1"/>
</dbReference>
<sequence length="443" mass="47811">MTGMIDVNWLAAQLKNRTMRGIALDTATLIRSGSIKVGAHLPSVRELAQALNVSPATVSAAWGQLRRQKVIAGRGRNGIWVCGDRVSPRPIRFEQIGNFGEHIVADLVMASPDPALLPDLTQALISAAHTQNLHSYQREAIMPVLRDAVEPTWPYRAGAFMATDGGFDGMNLMLQTLIMPGSQVVIEDPTASRLLDMLDNIGATVLPVACDEEGPMPDQLAAALAKKPAAFIYQPRTHSHCGHAVTTSRFNELATVLAGFDGYIFEDDGIGDLSAHPARSLGTYYPERTVHVRSYSKVFGPDLRMAVMSGPAALIKQIQSFRNFGVGWSSRLLQHATAWLLQDADTLKGVAAARQIYAERRAALVSALARRGITVPARDGLALWLPVPSEQYALVTLAARGYAVLPGKRCLLGEGQFIRISTSLIKTEQAEAVAEAIALAYGD</sequence>
<evidence type="ECO:0000256" key="2">
    <source>
        <dbReference type="ARBA" id="ARBA00022898"/>
    </source>
</evidence>
<dbReference type="PANTHER" id="PTHR46577">
    <property type="entry name" value="HTH-TYPE TRANSCRIPTIONAL REGULATORY PROTEIN GABR"/>
    <property type="match status" value="1"/>
</dbReference>